<keyword evidence="1" id="KW-1185">Reference proteome</keyword>
<reference evidence="2" key="1">
    <citation type="submission" date="2022-11" db="UniProtKB">
        <authorList>
            <consortium name="WormBaseParasite"/>
        </authorList>
    </citation>
    <scope>IDENTIFICATION</scope>
</reference>
<evidence type="ECO:0000313" key="1">
    <source>
        <dbReference type="Proteomes" id="UP000887564"/>
    </source>
</evidence>
<dbReference type="WBParaSite" id="PEQ_0000401201-mRNA-1">
    <property type="protein sequence ID" value="PEQ_0000401201-mRNA-1"/>
    <property type="gene ID" value="PEQ_0000401201"/>
</dbReference>
<sequence>MQKSIIRSKYDPNGDGITVDSYCGVDSRVTKLNESFIINSSCVTIDEEKVGAGNFADVYKGELVQFLDRVDFRNSTNP</sequence>
<accession>A0A914RGV5</accession>
<organism evidence="1 2">
    <name type="scientific">Parascaris equorum</name>
    <name type="common">Equine roundworm</name>
    <dbReference type="NCBI Taxonomy" id="6256"/>
    <lineage>
        <taxon>Eukaryota</taxon>
        <taxon>Metazoa</taxon>
        <taxon>Ecdysozoa</taxon>
        <taxon>Nematoda</taxon>
        <taxon>Chromadorea</taxon>
        <taxon>Rhabditida</taxon>
        <taxon>Spirurina</taxon>
        <taxon>Ascaridomorpha</taxon>
        <taxon>Ascaridoidea</taxon>
        <taxon>Ascarididae</taxon>
        <taxon>Parascaris</taxon>
    </lineage>
</organism>
<name>A0A914RGV5_PAREQ</name>
<proteinExistence type="predicted"/>
<dbReference type="AlphaFoldDB" id="A0A914RGV5"/>
<dbReference type="Proteomes" id="UP000887564">
    <property type="component" value="Unplaced"/>
</dbReference>
<evidence type="ECO:0000313" key="2">
    <source>
        <dbReference type="WBParaSite" id="PEQ_0000401201-mRNA-1"/>
    </source>
</evidence>
<protein>
    <submittedName>
        <fullName evidence="2">Uncharacterized protein</fullName>
    </submittedName>
</protein>